<dbReference type="OrthoDB" id="396512at2"/>
<organism evidence="8 9">
    <name type="scientific">Heyndrickxia camelliae</name>
    <dbReference type="NCBI Taxonomy" id="1707093"/>
    <lineage>
        <taxon>Bacteria</taxon>
        <taxon>Bacillati</taxon>
        <taxon>Bacillota</taxon>
        <taxon>Bacilli</taxon>
        <taxon>Bacillales</taxon>
        <taxon>Bacillaceae</taxon>
        <taxon>Heyndrickxia</taxon>
    </lineage>
</organism>
<dbReference type="InterPro" id="IPR043148">
    <property type="entry name" value="TagF_C"/>
</dbReference>
<name>A0A2N3LNM8_9BACI</name>
<keyword evidence="5" id="KW-0777">Teichoic acid biosynthesis</keyword>
<dbReference type="EMBL" id="PIQO01000002">
    <property type="protein sequence ID" value="PKR86195.1"/>
    <property type="molecule type" value="Genomic_DNA"/>
</dbReference>
<keyword evidence="4 8" id="KW-0808">Transferase</keyword>
<dbReference type="Gene3D" id="3.40.50.12580">
    <property type="match status" value="2"/>
</dbReference>
<comment type="similarity">
    <text evidence="2">Belongs to the CDP-glycerol glycerophosphotransferase family.</text>
</comment>
<evidence type="ECO:0000313" key="9">
    <source>
        <dbReference type="Proteomes" id="UP000233440"/>
    </source>
</evidence>
<sequence length="1103" mass="131273">MFSFFKKRKGTVLKNILKIKQSDNLLLIEGEISKPNYFVEGLWLLSRDGTNTLQLSDIKPSQLFSFKVDFNDIQRSILPSSPEIYDFYLKISTHSYLLTPDELEKLEKRKGFKKLNQQDNDIEYFIRLGRFKETTLSAVSWYKNAENFSTLFITKKGNISLAHNVEINVKPRLQIEKVKSKKNEIHLGGRIFSSHLKIESGKLLLKGRTTKKEMFAPVTFHDLREETRQKYGLNRYTYKSDLQLQNINNGKLLEEDIYDIFLVLKFSNSDEEKIVRVGRPTFKTKLFTKQAVAFNNGEVTIVNPYYTFKQYNLSLEVFEFDHDTYSYMTKVLRWSWLLRRLNRKKDIWLVGERSYKAQDTGYHFFKFMRESHPDKNVYYVIDKNSPEYRNVEPLGNVLHFKSKDHIWNTLMATKIVSSHHADYLYPTRTPRFIKAVKATKIFLQHGVMGTKNMIANYGKKSRGFNTDVFLVSSDFEKDMIVNDFEYDPSDVFVTGLSRFDSLLNNDTEIKRQLLIIPTWRDWIGSNMDFTETEYFQRYHDLVHSDELHSLAKRYGFEIIFCLHPNMQMYTNYFKDAPVRVISQGEVNVQTLLKESAMMITDYSSVAFDFSFLHKPIIYYQFDRSRFIGKRPSHLDLDNDLPGDIVYNQETLLEILTQYAENDFKMKSDNLIRSNKFLKYRDCHANERIYDVITSYKRQHSRIQEFFDGELGSALYRKFRKSRYYFPIMKSFYKVSKTILPVDKKLILIESSLGKQYADSPRYIYEEILKRNLNYRIVWVCNRSNVRFPDINTRKITRLSPEYYYYLARAKYWINNQNFPTYISKRKETTYIQTWHGTPLKKMLYDIETIHGRDEDYLKRVSFATRQWDYLLSPSEYATNAFKSAFRYKGNILELGYPRNDLFYKKDVQDITTKVKNRLNIPKDKKVILYAPTFRDNQKEKNKFVFDLNLDLNELHEHLKDEYVLLLRMHIVVNNKLVIPEEYNDFIYNVSSYPEIQELYLISDVLITDYSSVMFDFAHTGRPILYYTYDLEDYRDNLRGFYMDFVSEAPGPFLKTTSDIISSMKKIEGIETEFKEKYDAFRDKYCGFRDADSSKRIVDYFFNR</sequence>
<dbReference type="Gene3D" id="3.40.50.11820">
    <property type="match status" value="1"/>
</dbReference>
<dbReference type="PANTHER" id="PTHR37316">
    <property type="entry name" value="TEICHOIC ACID GLYCEROL-PHOSPHATE PRIMASE"/>
    <property type="match status" value="1"/>
</dbReference>
<dbReference type="Pfam" id="PF04464">
    <property type="entry name" value="Glyphos_transf"/>
    <property type="match status" value="2"/>
</dbReference>
<evidence type="ECO:0000259" key="7">
    <source>
        <dbReference type="Pfam" id="PF18674"/>
    </source>
</evidence>
<gene>
    <name evidence="8" type="ORF">CWO92_03580</name>
</gene>
<dbReference type="InterPro" id="IPR043149">
    <property type="entry name" value="TagF_N"/>
</dbReference>
<evidence type="ECO:0000256" key="3">
    <source>
        <dbReference type="ARBA" id="ARBA00022475"/>
    </source>
</evidence>
<dbReference type="InterPro" id="IPR051612">
    <property type="entry name" value="Teichoic_Acid_Biosynth"/>
</dbReference>
<feature type="domain" description="TarS C-terminal" evidence="7">
    <location>
        <begin position="172"/>
        <end position="317"/>
    </location>
</feature>
<comment type="caution">
    <text evidence="8">The sequence shown here is derived from an EMBL/GenBank/DDBJ whole genome shotgun (WGS) entry which is preliminary data.</text>
</comment>
<evidence type="ECO:0000256" key="5">
    <source>
        <dbReference type="ARBA" id="ARBA00022944"/>
    </source>
</evidence>
<dbReference type="GO" id="GO:0047355">
    <property type="term" value="F:CDP-glycerol glycerophosphotransferase activity"/>
    <property type="evidence" value="ECO:0007669"/>
    <property type="project" value="InterPro"/>
</dbReference>
<evidence type="ECO:0000256" key="1">
    <source>
        <dbReference type="ARBA" id="ARBA00004202"/>
    </source>
</evidence>
<reference evidence="8 9" key="1">
    <citation type="submission" date="2017-11" db="EMBL/GenBank/DDBJ databases">
        <title>Bacillus camelliae sp. nov., isolated from pu'er tea.</title>
        <authorList>
            <person name="Niu L."/>
        </authorList>
    </citation>
    <scope>NUCLEOTIDE SEQUENCE [LARGE SCALE GENOMIC DNA]</scope>
    <source>
        <strain evidence="8 9">7578-1</strain>
    </source>
</reference>
<evidence type="ECO:0000256" key="2">
    <source>
        <dbReference type="ARBA" id="ARBA00010488"/>
    </source>
</evidence>
<dbReference type="GO" id="GO:0019350">
    <property type="term" value="P:teichoic acid biosynthetic process"/>
    <property type="evidence" value="ECO:0007669"/>
    <property type="project" value="UniProtKB-KW"/>
</dbReference>
<dbReference type="Pfam" id="PF18674">
    <property type="entry name" value="TarS_C1"/>
    <property type="match status" value="1"/>
</dbReference>
<comment type="subcellular location">
    <subcellularLocation>
        <location evidence="1">Cell membrane</location>
        <topology evidence="1">Peripheral membrane protein</topology>
    </subcellularLocation>
</comment>
<dbReference type="InterPro" id="IPR041038">
    <property type="entry name" value="TarS_C1"/>
</dbReference>
<dbReference type="AlphaFoldDB" id="A0A2N3LNM8"/>
<dbReference type="PANTHER" id="PTHR37316:SF3">
    <property type="entry name" value="TEICHOIC ACID GLYCEROL-PHOSPHATE TRANSFERASE"/>
    <property type="match status" value="1"/>
</dbReference>
<protein>
    <submittedName>
        <fullName evidence="8">CDP-glycerol glycerophosphotransferase</fullName>
    </submittedName>
</protein>
<dbReference type="SUPFAM" id="SSF53756">
    <property type="entry name" value="UDP-Glycosyltransferase/glycogen phosphorylase"/>
    <property type="match status" value="2"/>
</dbReference>
<keyword evidence="3" id="KW-1003">Cell membrane</keyword>
<evidence type="ECO:0000256" key="6">
    <source>
        <dbReference type="ARBA" id="ARBA00023136"/>
    </source>
</evidence>
<evidence type="ECO:0000256" key="4">
    <source>
        <dbReference type="ARBA" id="ARBA00022679"/>
    </source>
</evidence>
<dbReference type="Proteomes" id="UP000233440">
    <property type="component" value="Unassembled WGS sequence"/>
</dbReference>
<accession>A0A2N3LNM8</accession>
<keyword evidence="6" id="KW-0472">Membrane</keyword>
<dbReference type="RefSeq" id="WP_101352834.1">
    <property type="nucleotide sequence ID" value="NZ_PIQO01000002.1"/>
</dbReference>
<evidence type="ECO:0000313" key="8">
    <source>
        <dbReference type="EMBL" id="PKR86195.1"/>
    </source>
</evidence>
<proteinExistence type="inferred from homology"/>
<keyword evidence="9" id="KW-1185">Reference proteome</keyword>
<dbReference type="GO" id="GO:0005886">
    <property type="term" value="C:plasma membrane"/>
    <property type="evidence" value="ECO:0007669"/>
    <property type="project" value="UniProtKB-SubCell"/>
</dbReference>
<dbReference type="InterPro" id="IPR007554">
    <property type="entry name" value="Glycerophosphate_synth"/>
</dbReference>